<reference evidence="6 7" key="1">
    <citation type="submission" date="2018-07" db="EMBL/GenBank/DDBJ databases">
        <title>Genome analysis of Larkinella rosea.</title>
        <authorList>
            <person name="Zhou Z."/>
            <person name="Wang G."/>
        </authorList>
    </citation>
    <scope>NUCLEOTIDE SEQUENCE [LARGE SCALE GENOMIC DNA]</scope>
    <source>
        <strain evidence="7">zzj9</strain>
    </source>
</reference>
<dbReference type="SUPFAM" id="SSF48452">
    <property type="entry name" value="TPR-like"/>
    <property type="match status" value="4"/>
</dbReference>
<dbReference type="OrthoDB" id="174931at2"/>
<comment type="caution">
    <text evidence="6">The sequence shown here is derived from an EMBL/GenBank/DDBJ whole genome shotgun (WGS) entry which is preliminary data.</text>
</comment>
<feature type="repeat" description="TPR" evidence="3">
    <location>
        <begin position="804"/>
        <end position="837"/>
    </location>
</feature>
<keyword evidence="7" id="KW-1185">Reference proteome</keyword>
<dbReference type="Pfam" id="PF17128">
    <property type="entry name" value="DUF5107"/>
    <property type="match status" value="1"/>
</dbReference>
<dbReference type="PANTHER" id="PTHR44943">
    <property type="entry name" value="CELLULOSE SYNTHASE OPERON PROTEIN C"/>
    <property type="match status" value="1"/>
</dbReference>
<dbReference type="PANTHER" id="PTHR44943:SF8">
    <property type="entry name" value="TPR REPEAT-CONTAINING PROTEIN MJ0263"/>
    <property type="match status" value="1"/>
</dbReference>
<organism evidence="6 7">
    <name type="scientific">Larkinella punicea</name>
    <dbReference type="NCBI Taxonomy" id="2315727"/>
    <lineage>
        <taxon>Bacteria</taxon>
        <taxon>Pseudomonadati</taxon>
        <taxon>Bacteroidota</taxon>
        <taxon>Cytophagia</taxon>
        <taxon>Cytophagales</taxon>
        <taxon>Spirosomataceae</taxon>
        <taxon>Larkinella</taxon>
    </lineage>
</organism>
<feature type="domain" description="DUF5107" evidence="5">
    <location>
        <begin position="42"/>
        <end position="329"/>
    </location>
</feature>
<evidence type="ECO:0000313" key="7">
    <source>
        <dbReference type="Proteomes" id="UP000253383"/>
    </source>
</evidence>
<gene>
    <name evidence="6" type="ORF">DUE52_18645</name>
</gene>
<evidence type="ECO:0000256" key="1">
    <source>
        <dbReference type="ARBA" id="ARBA00022737"/>
    </source>
</evidence>
<keyword evidence="1" id="KW-0677">Repeat</keyword>
<name>A0A368JKM2_9BACT</name>
<keyword evidence="2 3" id="KW-0802">TPR repeat</keyword>
<dbReference type="InterPro" id="IPR011990">
    <property type="entry name" value="TPR-like_helical_dom_sf"/>
</dbReference>
<evidence type="ECO:0000259" key="5">
    <source>
        <dbReference type="Pfam" id="PF17128"/>
    </source>
</evidence>
<dbReference type="InterPro" id="IPR019734">
    <property type="entry name" value="TPR_rpt"/>
</dbReference>
<sequence>MALQEVTVWEESVVIPTYGVGAPEKNPMFLEKRVYQGSSGVVYPHAVIEKIDDHKEDRTYQAVFLENQYLKIMVLPQLGGRIQMAYDKIKNRHFVYYNQVIKPALVGLTGPWISGGIEFNWPQHHRPSTFEPVDYTTEAHPDGSKTVWVSEVERMFHTKGMAGFRLHPDKAYLEIQGVLYNRTPVPQTFLWWTNPAVKVNDYYQSVFPPDVYAVFDHGKRDVSSFPIATGTYYKVDYSPGTDISRYKNIPVPTSYMAVASKYDFMGGYEHDSRGGLLHVASHHLSPGKKQWTWGNGEFGYAWDRNLTDEDGPYIELMTGVFTDNQPDFSWIMPNEERTFVQYFMPYSEIGIVKNATKEAAVNLEFTNDTVQISAYATAVYAGAVIRLTNNGEVVFEQRVDLSPEKPFRHEIPHSLLAPKVVRDPGPKGDFLHPEDSASKSPLGPGSRTTLGAHLRLSVENADGLELVAYQPDEETETTVIPEPAQAALDPAEVENNEQLYLTGLHIEQYRHATYVATDYYEEALRRDPKDVRCNNALGLWHMKHGQFAKAEPYFRQAIQTLIQRNPNPYDGEPYYNLGLCLQGLGQYDEAFDAFFKATWNAAWQDTSFLELARIATRRKTYAQALELVERSLARNWHGHSARHLKVALLRKTGRTHEALQLIDDTLVIDRFHFGCLFEKSLLLQTDGASAAAAAQTRSQLNDLMRYNVHTYLDYALDYSRAGLYDEAIQLLSELLPTGKAVYPMVYYFLAFFNTQLGQTETAHDHLKKATEASPDFVFPNRLEELTVLQWAVFQKPDDQPINHAHAWYFLGNFWYGNRQYTEAIDAWERSVNFDNTFPTVHRNLSLAYYNKQQRADKALASLEIAFALDTADARVLMELDQLYKKLNYPHEERLALLEKHLDTTEERDDLSLERITLYNQLGAYEKARDLLATRQFHPWEGGEGKVVSQYLICHIELAKQALQNAEYAAALDLLTAAETYPVNLGEGKLFGVQEPDIFYLKGLAYEAMGETQTARSYFERASVGLDAPVQAVFYNDQQPDKLFYQGLAWKKLGQNDRAEKLFKTLIHYGETHLNDAIKIDYFAVSLPDLLVFDADLNERNRISCLYLMGLGHLGLGNGHVEQALACFDGVLASDRNHQGAALHRKMVDFLPAQEVSG</sequence>
<dbReference type="InterPro" id="IPR033396">
    <property type="entry name" value="DUF5107"/>
</dbReference>
<protein>
    <submittedName>
        <fullName evidence="6">DUF5107 domain-containing protein</fullName>
    </submittedName>
</protein>
<dbReference type="Pfam" id="PF13432">
    <property type="entry name" value="TPR_16"/>
    <property type="match status" value="1"/>
</dbReference>
<evidence type="ECO:0000313" key="6">
    <source>
        <dbReference type="EMBL" id="RCR68082.1"/>
    </source>
</evidence>
<dbReference type="Pfam" id="PF13181">
    <property type="entry name" value="TPR_8"/>
    <property type="match status" value="2"/>
</dbReference>
<dbReference type="Gene3D" id="1.25.40.10">
    <property type="entry name" value="Tetratricopeptide repeat domain"/>
    <property type="match status" value="4"/>
</dbReference>
<dbReference type="InterPro" id="IPR051685">
    <property type="entry name" value="Ycf3/AcsC/BcsC/TPR_MFPF"/>
</dbReference>
<evidence type="ECO:0000256" key="4">
    <source>
        <dbReference type="SAM" id="MobiDB-lite"/>
    </source>
</evidence>
<evidence type="ECO:0000256" key="2">
    <source>
        <dbReference type="ARBA" id="ARBA00022803"/>
    </source>
</evidence>
<accession>A0A368JKM2</accession>
<feature type="region of interest" description="Disordered" evidence="4">
    <location>
        <begin position="422"/>
        <end position="449"/>
    </location>
</feature>
<dbReference type="AlphaFoldDB" id="A0A368JKM2"/>
<dbReference type="Proteomes" id="UP000253383">
    <property type="component" value="Unassembled WGS sequence"/>
</dbReference>
<dbReference type="PROSITE" id="PS50005">
    <property type="entry name" value="TPR"/>
    <property type="match status" value="1"/>
</dbReference>
<dbReference type="EMBL" id="QOWE01000015">
    <property type="protein sequence ID" value="RCR68082.1"/>
    <property type="molecule type" value="Genomic_DNA"/>
</dbReference>
<dbReference type="RefSeq" id="WP_114407547.1">
    <property type="nucleotide sequence ID" value="NZ_QOWE01000015.1"/>
</dbReference>
<evidence type="ECO:0000256" key="3">
    <source>
        <dbReference type="PROSITE-ProRule" id="PRU00339"/>
    </source>
</evidence>
<proteinExistence type="predicted"/>
<feature type="compositionally biased region" description="Basic and acidic residues" evidence="4">
    <location>
        <begin position="422"/>
        <end position="437"/>
    </location>
</feature>
<dbReference type="SMART" id="SM00028">
    <property type="entry name" value="TPR"/>
    <property type="match status" value="7"/>
</dbReference>